<organism evidence="1 2">
    <name type="scientific">Dehalogenimonas etheniformans</name>
    <dbReference type="NCBI Taxonomy" id="1536648"/>
    <lineage>
        <taxon>Bacteria</taxon>
        <taxon>Bacillati</taxon>
        <taxon>Chloroflexota</taxon>
        <taxon>Dehalococcoidia</taxon>
        <taxon>Dehalococcoidales</taxon>
        <taxon>Dehalococcoidaceae</taxon>
        <taxon>Dehalogenimonas</taxon>
    </lineage>
</organism>
<sequence>MTEQQTRNGMSLQERAFWRQLTEDYDNYLRLMSLRNPMAVKFGLKSCQRCGQCCLRFCTPRPDEIEPIASYLKLSVDELIGKYMVIDTPDCKTFFLRWAKHGEEDITGGRIPPLRTYDRGYCILFDEKSRSCMIHPVRPHEARYVRCWKSGNGSDRNEWGISAWGERDIFKFISDFDPYVFAQSRATETNRVPSNSI</sequence>
<comment type="caution">
    <text evidence="1">The sequence shown here is derived from an EMBL/GenBank/DDBJ whole genome shotgun (WGS) entry which is preliminary data.</text>
</comment>
<dbReference type="EMBL" id="JQAN02000001">
    <property type="protein sequence ID" value="PPD59164.1"/>
    <property type="molecule type" value="Genomic_DNA"/>
</dbReference>
<dbReference type="RefSeq" id="WP_102331399.1">
    <property type="nucleotide sequence ID" value="NZ_CP058566.2"/>
</dbReference>
<dbReference type="Pfam" id="PF03692">
    <property type="entry name" value="CxxCxxCC"/>
    <property type="match status" value="1"/>
</dbReference>
<reference evidence="1 2" key="1">
    <citation type="journal article" date="2017" name="ISME J.">
        <title>Grape pomace compost harbors organohalide-respiring Dehalogenimonas species with novel reductive dehalogenase genes.</title>
        <authorList>
            <person name="Yang Y."/>
            <person name="Higgins S.A."/>
            <person name="Yan J."/>
            <person name="Simsir B."/>
            <person name="Chourey K."/>
            <person name="Iyer R."/>
            <person name="Hettich R.L."/>
            <person name="Baldwin B."/>
            <person name="Ogles D.M."/>
            <person name="Loffler F.E."/>
        </authorList>
    </citation>
    <scope>NUCLEOTIDE SEQUENCE [LARGE SCALE GENOMIC DNA]</scope>
    <source>
        <strain evidence="1 2">GP</strain>
    </source>
</reference>
<gene>
    <name evidence="1" type="ORF">JP09_000340</name>
</gene>
<evidence type="ECO:0000313" key="2">
    <source>
        <dbReference type="Proteomes" id="UP000235653"/>
    </source>
</evidence>
<proteinExistence type="predicted"/>
<protein>
    <submittedName>
        <fullName evidence="1">Zinc/iron-chelating domain-containing protein</fullName>
    </submittedName>
</protein>
<dbReference type="AlphaFoldDB" id="A0A2P5PA60"/>
<dbReference type="Proteomes" id="UP000235653">
    <property type="component" value="Unassembled WGS sequence"/>
</dbReference>
<dbReference type="OrthoDB" id="9810361at2"/>
<name>A0A2P5PA60_9CHLR</name>
<keyword evidence="2" id="KW-1185">Reference proteome</keyword>
<evidence type="ECO:0000313" key="1">
    <source>
        <dbReference type="EMBL" id="PPD59164.1"/>
    </source>
</evidence>
<dbReference type="InterPro" id="IPR005358">
    <property type="entry name" value="Puta_zinc/iron-chelating_dom"/>
</dbReference>
<accession>A0A2P5PA60</accession>